<keyword evidence="8" id="KW-1185">Reference proteome</keyword>
<comment type="similarity">
    <text evidence="2 6">Belongs to the RdgC family.</text>
</comment>
<proteinExistence type="inferred from homology"/>
<evidence type="ECO:0000256" key="2">
    <source>
        <dbReference type="ARBA" id="ARBA00008657"/>
    </source>
</evidence>
<comment type="caution">
    <text evidence="7">The sequence shown here is derived from an EMBL/GenBank/DDBJ whole genome shotgun (WGS) entry which is preliminary data.</text>
</comment>
<name>A0ABX1GGC7_9GAMM</name>
<dbReference type="Proteomes" id="UP000765845">
    <property type="component" value="Unassembled WGS sequence"/>
</dbReference>
<evidence type="ECO:0000313" key="8">
    <source>
        <dbReference type="Proteomes" id="UP000765845"/>
    </source>
</evidence>
<dbReference type="PANTHER" id="PTHR38103">
    <property type="entry name" value="RECOMBINATION-ASSOCIATED PROTEIN RDGC"/>
    <property type="match status" value="1"/>
</dbReference>
<organism evidence="7 8">
    <name type="scientific">Spongiibacter thalassae</name>
    <dbReference type="NCBI Taxonomy" id="2721624"/>
    <lineage>
        <taxon>Bacteria</taxon>
        <taxon>Pseudomonadati</taxon>
        <taxon>Pseudomonadota</taxon>
        <taxon>Gammaproteobacteria</taxon>
        <taxon>Cellvibrionales</taxon>
        <taxon>Spongiibacteraceae</taxon>
        <taxon>Spongiibacter</taxon>
    </lineage>
</organism>
<dbReference type="HAMAP" id="MF_00194">
    <property type="entry name" value="RdgC"/>
    <property type="match status" value="1"/>
</dbReference>
<evidence type="ECO:0000256" key="3">
    <source>
        <dbReference type="ARBA" id="ARBA00022296"/>
    </source>
</evidence>
<accession>A0ABX1GGC7</accession>
<evidence type="ECO:0000256" key="6">
    <source>
        <dbReference type="HAMAP-Rule" id="MF_00194"/>
    </source>
</evidence>
<evidence type="ECO:0000256" key="4">
    <source>
        <dbReference type="ARBA" id="ARBA00022490"/>
    </source>
</evidence>
<evidence type="ECO:0000256" key="1">
    <source>
        <dbReference type="ARBA" id="ARBA00004453"/>
    </source>
</evidence>
<sequence length="316" mass="35258">MWFKNILLYRFTRPFTTSIEELNEKLEASAFSPCGSQDQLSYGWVKPLGDSGSEYLHVCNGYIMLCAKQQEKVLPAAVVNEFLDEKIREIQDQDGRKPGRKERTEIKEQIVFELLPRAFSRSKKLYAYIDVEQGLLYVDSSSYKRAEDLLGLLRDTLGSLPVIPVKAKNTAQHMLSDWVKNVAPQGFEVGGECELRDSADETAVIRAKNQDLSSEQIQSHLSAGMYVSKLAMTWTGGIDFVVDDQLAIKRVQFGDLIRDKADDINAESAAEQFDADFSIMSGEFARFIPAVLDAFGGEDLSDVAGEAETGEQRLSA</sequence>
<keyword evidence="4 6" id="KW-0963">Cytoplasm</keyword>
<dbReference type="PANTHER" id="PTHR38103:SF1">
    <property type="entry name" value="RECOMBINATION-ASSOCIATED PROTEIN RDGC"/>
    <property type="match status" value="1"/>
</dbReference>
<dbReference type="NCBIfam" id="NF001464">
    <property type="entry name" value="PRK00321.1-5"/>
    <property type="match status" value="1"/>
</dbReference>
<gene>
    <name evidence="6 7" type="primary">rdgC</name>
    <name evidence="7" type="ORF">HCU74_07480</name>
</gene>
<dbReference type="NCBIfam" id="NF001462">
    <property type="entry name" value="PRK00321.1-3"/>
    <property type="match status" value="1"/>
</dbReference>
<evidence type="ECO:0000256" key="5">
    <source>
        <dbReference type="ARBA" id="ARBA00023172"/>
    </source>
</evidence>
<dbReference type="EMBL" id="JAAWWK010000002">
    <property type="protein sequence ID" value="NKI17259.1"/>
    <property type="molecule type" value="Genomic_DNA"/>
</dbReference>
<comment type="subcellular location">
    <subcellularLocation>
        <location evidence="1 6">Cytoplasm</location>
        <location evidence="1 6">Nucleoid</location>
    </subcellularLocation>
</comment>
<dbReference type="Pfam" id="PF04381">
    <property type="entry name" value="RdgC"/>
    <property type="match status" value="1"/>
</dbReference>
<protein>
    <recommendedName>
        <fullName evidence="3 6">Recombination-associated protein RdgC</fullName>
    </recommendedName>
</protein>
<evidence type="ECO:0000313" key="7">
    <source>
        <dbReference type="EMBL" id="NKI17259.1"/>
    </source>
</evidence>
<keyword evidence="5 6" id="KW-0233">DNA recombination</keyword>
<dbReference type="RefSeq" id="WP_168449771.1">
    <property type="nucleotide sequence ID" value="NZ_JAAWWK010000002.1"/>
</dbReference>
<comment type="function">
    <text evidence="6">May be involved in recombination.</text>
</comment>
<dbReference type="InterPro" id="IPR007476">
    <property type="entry name" value="RdgC"/>
</dbReference>
<reference evidence="7 8" key="1">
    <citation type="submission" date="2020-04" db="EMBL/GenBank/DDBJ databases">
        <authorList>
            <person name="Yoon J."/>
        </authorList>
    </citation>
    <scope>NUCLEOTIDE SEQUENCE [LARGE SCALE GENOMIC DNA]</scope>
    <source>
        <strain evidence="7 8">KMU-166</strain>
    </source>
</reference>